<evidence type="ECO:0000313" key="1">
    <source>
        <dbReference type="EMBL" id="JAH76349.1"/>
    </source>
</evidence>
<protein>
    <submittedName>
        <fullName evidence="1">Uncharacterized protein</fullName>
    </submittedName>
</protein>
<dbReference type="AlphaFoldDB" id="A0A0E9VE07"/>
<organism evidence="1">
    <name type="scientific">Anguilla anguilla</name>
    <name type="common">European freshwater eel</name>
    <name type="synonym">Muraena anguilla</name>
    <dbReference type="NCBI Taxonomy" id="7936"/>
    <lineage>
        <taxon>Eukaryota</taxon>
        <taxon>Metazoa</taxon>
        <taxon>Chordata</taxon>
        <taxon>Craniata</taxon>
        <taxon>Vertebrata</taxon>
        <taxon>Euteleostomi</taxon>
        <taxon>Actinopterygii</taxon>
        <taxon>Neopterygii</taxon>
        <taxon>Teleostei</taxon>
        <taxon>Anguilliformes</taxon>
        <taxon>Anguillidae</taxon>
        <taxon>Anguilla</taxon>
    </lineage>
</organism>
<reference evidence="1" key="1">
    <citation type="submission" date="2014-11" db="EMBL/GenBank/DDBJ databases">
        <authorList>
            <person name="Amaro Gonzalez C."/>
        </authorList>
    </citation>
    <scope>NUCLEOTIDE SEQUENCE</scope>
</reference>
<proteinExistence type="predicted"/>
<name>A0A0E9VE07_ANGAN</name>
<reference evidence="1" key="2">
    <citation type="journal article" date="2015" name="Fish Shellfish Immunol.">
        <title>Early steps in the European eel (Anguilla anguilla)-Vibrio vulnificus interaction in the gills: Role of the RtxA13 toxin.</title>
        <authorList>
            <person name="Callol A."/>
            <person name="Pajuelo D."/>
            <person name="Ebbesson L."/>
            <person name="Teles M."/>
            <person name="MacKenzie S."/>
            <person name="Amaro C."/>
        </authorList>
    </citation>
    <scope>NUCLEOTIDE SEQUENCE</scope>
</reference>
<sequence>MRFHVCGCNDISSFKLFVYCSIRSHIHCIPTLLT</sequence>
<accession>A0A0E9VE07</accession>
<dbReference type="EMBL" id="GBXM01032228">
    <property type="protein sequence ID" value="JAH76349.1"/>
    <property type="molecule type" value="Transcribed_RNA"/>
</dbReference>